<evidence type="ECO:0000313" key="1">
    <source>
        <dbReference type="EMBL" id="KAJ9562718.1"/>
    </source>
</evidence>
<sequence length="314" mass="36210">MVKVMSKLVNGNPTAFIPRGKCWMVDFKKSLPHHALNGVWKKKWIDWICASLQSASTSILINAMSTKEFSMERGLRQGDPLSPFLILVAEEVLQLMITSSLRLAIRGCSRVSVSQKRTRIFPFCNSLMNLVTITNILSRFYDVQDCCPNPTFSAKSMADLNKCHVSYLPFFYPRLLVGGNMRHKASWLVPKSKGKLGVVSFVNKNVALLAKWVWRFLSSTYAIWKDIIITKFYSFVQQMGSHRKYGGIFLAVCVVTLWQLWRWRNEILYVDDGSLFKKRCEDSFPIVHKLSKLWMANRNHKLQLNWNSWSARNG</sequence>
<protein>
    <recommendedName>
        <fullName evidence="3">Reverse transcriptase domain-containing protein</fullName>
    </recommendedName>
</protein>
<organism evidence="1 2">
    <name type="scientific">Centaurea solstitialis</name>
    <name type="common">yellow star-thistle</name>
    <dbReference type="NCBI Taxonomy" id="347529"/>
    <lineage>
        <taxon>Eukaryota</taxon>
        <taxon>Viridiplantae</taxon>
        <taxon>Streptophyta</taxon>
        <taxon>Embryophyta</taxon>
        <taxon>Tracheophyta</taxon>
        <taxon>Spermatophyta</taxon>
        <taxon>Magnoliopsida</taxon>
        <taxon>eudicotyledons</taxon>
        <taxon>Gunneridae</taxon>
        <taxon>Pentapetalae</taxon>
        <taxon>asterids</taxon>
        <taxon>campanulids</taxon>
        <taxon>Asterales</taxon>
        <taxon>Asteraceae</taxon>
        <taxon>Carduoideae</taxon>
        <taxon>Cardueae</taxon>
        <taxon>Centaureinae</taxon>
        <taxon>Centaurea</taxon>
    </lineage>
</organism>
<keyword evidence="2" id="KW-1185">Reference proteome</keyword>
<evidence type="ECO:0008006" key="3">
    <source>
        <dbReference type="Google" id="ProtNLM"/>
    </source>
</evidence>
<dbReference type="EMBL" id="JARYMX010000002">
    <property type="protein sequence ID" value="KAJ9562718.1"/>
    <property type="molecule type" value="Genomic_DNA"/>
</dbReference>
<gene>
    <name evidence="1" type="ORF">OSB04_007878</name>
</gene>
<name>A0AA38U579_9ASTR</name>
<comment type="caution">
    <text evidence="1">The sequence shown here is derived from an EMBL/GenBank/DDBJ whole genome shotgun (WGS) entry which is preliminary data.</text>
</comment>
<dbReference type="AlphaFoldDB" id="A0AA38U579"/>
<proteinExistence type="predicted"/>
<dbReference type="Proteomes" id="UP001172457">
    <property type="component" value="Chromosome 2"/>
</dbReference>
<reference evidence="1" key="1">
    <citation type="submission" date="2023-03" db="EMBL/GenBank/DDBJ databases">
        <title>Chromosome-scale reference genome and RAD-based genetic map of yellow starthistle (Centaurea solstitialis) reveal putative structural variation and QTLs associated with invader traits.</title>
        <authorList>
            <person name="Reatini B."/>
            <person name="Cang F.A."/>
            <person name="Jiang Q."/>
            <person name="Mckibben M.T.W."/>
            <person name="Barker M.S."/>
            <person name="Rieseberg L.H."/>
            <person name="Dlugosch K.M."/>
        </authorList>
    </citation>
    <scope>NUCLEOTIDE SEQUENCE</scope>
    <source>
        <strain evidence="1">CAN-66</strain>
        <tissue evidence="1">Leaf</tissue>
    </source>
</reference>
<evidence type="ECO:0000313" key="2">
    <source>
        <dbReference type="Proteomes" id="UP001172457"/>
    </source>
</evidence>
<accession>A0AA38U579</accession>